<sequence>MNSDSDLQIAGDLLEVPHLLQPAREHPVTVADFVGLARTVAADRAQWAPLVQYDATSRWYHRLRTGPGYEVWLLSWVPGQGTDLHDHGRSSGVLTVLEGELTERSEGGSRVLAPGAERVVAPGQAHEMVNASLEPAVSLHIYYPGLTEMPMHTTAAVAAASEDVVPA</sequence>
<feature type="binding site" evidence="6">
    <location>
        <position position="85"/>
    </location>
    <ligand>
        <name>Fe cation</name>
        <dbReference type="ChEBI" id="CHEBI:24875"/>
        <note>catalytic</note>
    </ligand>
</feature>
<evidence type="ECO:0000256" key="4">
    <source>
        <dbReference type="ARBA" id="ARBA00023002"/>
    </source>
</evidence>
<keyword evidence="5 6" id="KW-0408">Iron</keyword>
<name>A0A345HNA2_9ACTN</name>
<dbReference type="GO" id="GO:0016702">
    <property type="term" value="F:oxidoreductase activity, acting on single donors with incorporation of molecular oxygen, incorporation of two atoms of oxygen"/>
    <property type="evidence" value="ECO:0007669"/>
    <property type="project" value="InterPro"/>
</dbReference>
<dbReference type="EMBL" id="CP031194">
    <property type="protein sequence ID" value="AXG78176.1"/>
    <property type="molecule type" value="Genomic_DNA"/>
</dbReference>
<evidence type="ECO:0000256" key="6">
    <source>
        <dbReference type="PIRSR" id="PIRSR610300-51"/>
    </source>
</evidence>
<gene>
    <name evidence="7" type="ORF">DVK44_11190</name>
</gene>
<dbReference type="PANTHER" id="PTHR12918:SF1">
    <property type="entry name" value="CYSTEINE DIOXYGENASE TYPE 1"/>
    <property type="match status" value="1"/>
</dbReference>
<dbReference type="InterPro" id="IPR014710">
    <property type="entry name" value="RmlC-like_jellyroll"/>
</dbReference>
<proteinExistence type="inferred from homology"/>
<feature type="binding site" evidence="6">
    <location>
        <position position="87"/>
    </location>
    <ligand>
        <name>Fe cation</name>
        <dbReference type="ChEBI" id="CHEBI:24875"/>
        <note>catalytic</note>
    </ligand>
</feature>
<comment type="similarity">
    <text evidence="1">Belongs to the cysteine dioxygenase family.</text>
</comment>
<dbReference type="InterPro" id="IPR011051">
    <property type="entry name" value="RmlC_Cupin_sf"/>
</dbReference>
<dbReference type="RefSeq" id="WP_114659540.1">
    <property type="nucleotide sequence ID" value="NZ_CP031194.1"/>
</dbReference>
<dbReference type="PANTHER" id="PTHR12918">
    <property type="entry name" value="CYSTEINE DIOXYGENASE"/>
    <property type="match status" value="1"/>
</dbReference>
<dbReference type="Gene3D" id="2.60.120.10">
    <property type="entry name" value="Jelly Rolls"/>
    <property type="match status" value="1"/>
</dbReference>
<evidence type="ECO:0000313" key="8">
    <source>
        <dbReference type="Proteomes" id="UP000253868"/>
    </source>
</evidence>
<keyword evidence="4" id="KW-0560">Oxidoreductase</keyword>
<dbReference type="Proteomes" id="UP000253868">
    <property type="component" value="Chromosome"/>
</dbReference>
<accession>A0A345HNA2</accession>
<dbReference type="AlphaFoldDB" id="A0A345HNA2"/>
<keyword evidence="3" id="KW-0223">Dioxygenase</keyword>
<dbReference type="CDD" id="cd10548">
    <property type="entry name" value="cupin_CDO"/>
    <property type="match status" value="1"/>
</dbReference>
<feature type="binding site" evidence="6">
    <location>
        <position position="126"/>
    </location>
    <ligand>
        <name>Fe cation</name>
        <dbReference type="ChEBI" id="CHEBI:24875"/>
        <note>catalytic</note>
    </ligand>
</feature>
<evidence type="ECO:0000256" key="5">
    <source>
        <dbReference type="ARBA" id="ARBA00023004"/>
    </source>
</evidence>
<keyword evidence="8" id="KW-1185">Reference proteome</keyword>
<dbReference type="KEGG" id="spad:DVK44_11190"/>
<reference evidence="8" key="1">
    <citation type="submission" date="2018-07" db="EMBL/GenBank/DDBJ databases">
        <authorList>
            <person name="Zhao J."/>
        </authorList>
    </citation>
    <scope>NUCLEOTIDE SEQUENCE [LARGE SCALE GENOMIC DNA]</scope>
    <source>
        <strain evidence="8">GSSD-12</strain>
    </source>
</reference>
<keyword evidence="2 6" id="KW-0479">Metal-binding</keyword>
<protein>
    <submittedName>
        <fullName evidence="7">Cupin domain-containing protein</fullName>
    </submittedName>
</protein>
<organism evidence="7 8">
    <name type="scientific">Streptomyces paludis</name>
    <dbReference type="NCBI Taxonomy" id="2282738"/>
    <lineage>
        <taxon>Bacteria</taxon>
        <taxon>Bacillati</taxon>
        <taxon>Actinomycetota</taxon>
        <taxon>Actinomycetes</taxon>
        <taxon>Kitasatosporales</taxon>
        <taxon>Streptomycetaceae</taxon>
        <taxon>Streptomyces</taxon>
    </lineage>
</organism>
<dbReference type="Pfam" id="PF05995">
    <property type="entry name" value="CDO_I"/>
    <property type="match status" value="1"/>
</dbReference>
<dbReference type="SUPFAM" id="SSF51182">
    <property type="entry name" value="RmlC-like cupins"/>
    <property type="match status" value="1"/>
</dbReference>
<evidence type="ECO:0000313" key="7">
    <source>
        <dbReference type="EMBL" id="AXG78176.1"/>
    </source>
</evidence>
<dbReference type="OrthoDB" id="4217976at2"/>
<evidence type="ECO:0000256" key="2">
    <source>
        <dbReference type="ARBA" id="ARBA00022723"/>
    </source>
</evidence>
<dbReference type="InterPro" id="IPR010300">
    <property type="entry name" value="CDO_1"/>
</dbReference>
<evidence type="ECO:0000256" key="3">
    <source>
        <dbReference type="ARBA" id="ARBA00022964"/>
    </source>
</evidence>
<dbReference type="GO" id="GO:0008198">
    <property type="term" value="F:ferrous iron binding"/>
    <property type="evidence" value="ECO:0007669"/>
    <property type="project" value="TreeGrafter"/>
</dbReference>
<evidence type="ECO:0000256" key="1">
    <source>
        <dbReference type="ARBA" id="ARBA00006622"/>
    </source>
</evidence>